<keyword evidence="5" id="KW-1185">Reference proteome</keyword>
<protein>
    <submittedName>
        <fullName evidence="6">SH3 domain-containing protein</fullName>
    </submittedName>
</protein>
<dbReference type="AlphaFoldDB" id="A0A914V3M3"/>
<dbReference type="Gene3D" id="2.30.30.40">
    <property type="entry name" value="SH3 Domains"/>
    <property type="match status" value="1"/>
</dbReference>
<evidence type="ECO:0000256" key="1">
    <source>
        <dbReference type="ARBA" id="ARBA00022443"/>
    </source>
</evidence>
<feature type="domain" description="SH3" evidence="4">
    <location>
        <begin position="69"/>
        <end position="138"/>
    </location>
</feature>
<feature type="region of interest" description="Disordered" evidence="3">
    <location>
        <begin position="1"/>
        <end position="36"/>
    </location>
</feature>
<dbReference type="PROSITE" id="PS50002">
    <property type="entry name" value="SH3"/>
    <property type="match status" value="1"/>
</dbReference>
<evidence type="ECO:0000256" key="2">
    <source>
        <dbReference type="PROSITE-ProRule" id="PRU00192"/>
    </source>
</evidence>
<feature type="compositionally biased region" description="Low complexity" evidence="3">
    <location>
        <begin position="24"/>
        <end position="35"/>
    </location>
</feature>
<name>A0A914V3M3_9BILA</name>
<dbReference type="SMART" id="SM00326">
    <property type="entry name" value="SH3"/>
    <property type="match status" value="1"/>
</dbReference>
<dbReference type="InterPro" id="IPR036028">
    <property type="entry name" value="SH3-like_dom_sf"/>
</dbReference>
<evidence type="ECO:0000259" key="4">
    <source>
        <dbReference type="PROSITE" id="PS50002"/>
    </source>
</evidence>
<reference evidence="6" key="1">
    <citation type="submission" date="2022-11" db="UniProtKB">
        <authorList>
            <consortium name="WormBaseParasite"/>
        </authorList>
    </citation>
    <scope>IDENTIFICATION</scope>
</reference>
<dbReference type="WBParaSite" id="PSAMB.scaffold1503size30638.g13595.t1">
    <property type="protein sequence ID" value="PSAMB.scaffold1503size30638.g13595.t1"/>
    <property type="gene ID" value="PSAMB.scaffold1503size30638.g13595"/>
</dbReference>
<evidence type="ECO:0000313" key="6">
    <source>
        <dbReference type="WBParaSite" id="PSAMB.scaffold1503size30638.g13595.t1"/>
    </source>
</evidence>
<sequence>MKRHNNDNQKCSPSKNALEPKADSSSSSSPSLRYSRSFKELKTRTGAFCDRAFKKLGGSIRVKPSKKAAQCEVSIVLADHTPSGEGQIAVKQGQKVEVLGSPSNSEWLLVRLLDESPNTPDDRKEGLLPAQILSRCDVARFFAPLTSLPPSPPPAAAKERERQIASEQSNKKGRARRVESVRSSSIVDKDAIQPGT</sequence>
<organism evidence="5 6">
    <name type="scientific">Plectus sambesii</name>
    <dbReference type="NCBI Taxonomy" id="2011161"/>
    <lineage>
        <taxon>Eukaryota</taxon>
        <taxon>Metazoa</taxon>
        <taxon>Ecdysozoa</taxon>
        <taxon>Nematoda</taxon>
        <taxon>Chromadorea</taxon>
        <taxon>Plectida</taxon>
        <taxon>Plectina</taxon>
        <taxon>Plectoidea</taxon>
        <taxon>Plectidae</taxon>
        <taxon>Plectus</taxon>
    </lineage>
</organism>
<evidence type="ECO:0000313" key="5">
    <source>
        <dbReference type="Proteomes" id="UP000887566"/>
    </source>
</evidence>
<proteinExistence type="predicted"/>
<feature type="region of interest" description="Disordered" evidence="3">
    <location>
        <begin position="144"/>
        <end position="196"/>
    </location>
</feature>
<evidence type="ECO:0000256" key="3">
    <source>
        <dbReference type="SAM" id="MobiDB-lite"/>
    </source>
</evidence>
<dbReference type="Proteomes" id="UP000887566">
    <property type="component" value="Unplaced"/>
</dbReference>
<accession>A0A914V3M3</accession>
<dbReference type="SUPFAM" id="SSF50044">
    <property type="entry name" value="SH3-domain"/>
    <property type="match status" value="1"/>
</dbReference>
<feature type="compositionally biased region" description="Basic and acidic residues" evidence="3">
    <location>
        <begin position="187"/>
        <end position="196"/>
    </location>
</feature>
<keyword evidence="1 2" id="KW-0728">SH3 domain</keyword>
<dbReference type="InterPro" id="IPR001452">
    <property type="entry name" value="SH3_domain"/>
</dbReference>